<gene>
    <name evidence="2" type="ORF">SAMN02745823_02525</name>
</gene>
<reference evidence="2 3" key="1">
    <citation type="submission" date="2016-11" db="EMBL/GenBank/DDBJ databases">
        <authorList>
            <person name="Jaros S."/>
            <person name="Januszkiewicz K."/>
            <person name="Wedrychowicz H."/>
        </authorList>
    </citation>
    <scope>NUCLEOTIDE SEQUENCE [LARGE SCALE GENOMIC DNA]</scope>
    <source>
        <strain evidence="2 3">DSM 10068</strain>
    </source>
</reference>
<proteinExistence type="predicted"/>
<evidence type="ECO:0000256" key="1">
    <source>
        <dbReference type="SAM" id="MobiDB-lite"/>
    </source>
</evidence>
<evidence type="ECO:0000313" key="3">
    <source>
        <dbReference type="Proteomes" id="UP000183995"/>
    </source>
</evidence>
<dbReference type="Proteomes" id="UP000183995">
    <property type="component" value="Unassembled WGS sequence"/>
</dbReference>
<feature type="compositionally biased region" description="Basic and acidic residues" evidence="1">
    <location>
        <begin position="41"/>
        <end position="52"/>
    </location>
</feature>
<dbReference type="RefSeq" id="WP_159435409.1">
    <property type="nucleotide sequence ID" value="NZ_FQXV01000008.1"/>
</dbReference>
<feature type="compositionally biased region" description="Basic and acidic residues" evidence="1">
    <location>
        <begin position="1"/>
        <end position="20"/>
    </location>
</feature>
<evidence type="ECO:0000313" key="2">
    <source>
        <dbReference type="EMBL" id="SHI11292.1"/>
    </source>
</evidence>
<dbReference type="STRING" id="1123282.SAMN02745823_02525"/>
<dbReference type="EMBL" id="FQXV01000008">
    <property type="protein sequence ID" value="SHI11292.1"/>
    <property type="molecule type" value="Genomic_DNA"/>
</dbReference>
<organism evidence="2 3">
    <name type="scientific">Sporobacter termitidis DSM 10068</name>
    <dbReference type="NCBI Taxonomy" id="1123282"/>
    <lineage>
        <taxon>Bacteria</taxon>
        <taxon>Bacillati</taxon>
        <taxon>Bacillota</taxon>
        <taxon>Clostridia</taxon>
        <taxon>Eubacteriales</taxon>
        <taxon>Oscillospiraceae</taxon>
        <taxon>Sporobacter</taxon>
    </lineage>
</organism>
<sequence>MAREDLKRTNDYQKKNREELGVFTEWPLPSDVARGGGRTQPAEKKKDKSGAQ</sequence>
<feature type="region of interest" description="Disordered" evidence="1">
    <location>
        <begin position="1"/>
        <end position="52"/>
    </location>
</feature>
<accession>A0A1M5YH33</accession>
<keyword evidence="3" id="KW-1185">Reference proteome</keyword>
<dbReference type="AlphaFoldDB" id="A0A1M5YH33"/>
<protein>
    <submittedName>
        <fullName evidence="2">Uncharacterized protein</fullName>
    </submittedName>
</protein>
<name>A0A1M5YH33_9FIRM</name>